<feature type="compositionally biased region" description="Basic and acidic residues" evidence="1">
    <location>
        <begin position="18"/>
        <end position="33"/>
    </location>
</feature>
<reference evidence="2" key="2">
    <citation type="submission" date="2012-06" db="EMBL/GenBank/DDBJ databases">
        <authorList>
            <person name="Yu Y."/>
            <person name="Currie J."/>
            <person name="Lomeli R."/>
            <person name="Angelova A."/>
            <person name="Collura K."/>
            <person name="Wissotski M."/>
            <person name="Campos D."/>
            <person name="Kudrna D."/>
            <person name="Golser W."/>
            <person name="Ashely E."/>
            <person name="Descour A."/>
            <person name="Fernandes J."/>
            <person name="Soderlund C."/>
            <person name="Walbot V."/>
        </authorList>
    </citation>
    <scope>NUCLEOTIDE SEQUENCE</scope>
    <source>
        <strain evidence="2">B73</strain>
    </source>
</reference>
<dbReference type="AlphaFoldDB" id="C4J297"/>
<reference evidence="2" key="1">
    <citation type="journal article" date="2009" name="PLoS Genet.">
        <title>Sequencing, mapping, and analysis of 27,455 maize full-length cDNAs.</title>
        <authorList>
            <person name="Soderlund C."/>
            <person name="Descour A."/>
            <person name="Kudrna D."/>
            <person name="Bomhoff M."/>
            <person name="Boyd L."/>
            <person name="Currie J."/>
            <person name="Angelova A."/>
            <person name="Collura K."/>
            <person name="Wissotski M."/>
            <person name="Ashley E."/>
            <person name="Morrow D."/>
            <person name="Fernandes J."/>
            <person name="Walbot V."/>
            <person name="Yu Y."/>
        </authorList>
    </citation>
    <scope>NUCLEOTIDE SEQUENCE</scope>
    <source>
        <strain evidence="2">B73</strain>
    </source>
</reference>
<protein>
    <submittedName>
        <fullName evidence="2">Uncharacterized protein</fullName>
    </submittedName>
</protein>
<evidence type="ECO:0000313" key="2">
    <source>
        <dbReference type="EMBL" id="ACR35297.1"/>
    </source>
</evidence>
<accession>C4J297</accession>
<evidence type="ECO:0000256" key="1">
    <source>
        <dbReference type="SAM" id="MobiDB-lite"/>
    </source>
</evidence>
<proteinExistence type="evidence at transcript level"/>
<sequence length="78" mass="8382">MAQQQMQDRMRPLLFDSGLRRIRDPGSARRGQAEEEGGGGKGMAATVFWNAGRAAMASHQALTWGRAATSPALGVLLR</sequence>
<dbReference type="EMBL" id="BT084944">
    <property type="protein sequence ID" value="ACR35297.1"/>
    <property type="molecule type" value="mRNA"/>
</dbReference>
<feature type="region of interest" description="Disordered" evidence="1">
    <location>
        <begin position="1"/>
        <end position="42"/>
    </location>
</feature>
<organism evidence="2">
    <name type="scientific">Zea mays</name>
    <name type="common">Maize</name>
    <dbReference type="NCBI Taxonomy" id="4577"/>
    <lineage>
        <taxon>Eukaryota</taxon>
        <taxon>Viridiplantae</taxon>
        <taxon>Streptophyta</taxon>
        <taxon>Embryophyta</taxon>
        <taxon>Tracheophyta</taxon>
        <taxon>Spermatophyta</taxon>
        <taxon>Magnoliopsida</taxon>
        <taxon>Liliopsida</taxon>
        <taxon>Poales</taxon>
        <taxon>Poaceae</taxon>
        <taxon>PACMAD clade</taxon>
        <taxon>Panicoideae</taxon>
        <taxon>Andropogonodae</taxon>
        <taxon>Andropogoneae</taxon>
        <taxon>Tripsacinae</taxon>
        <taxon>Zea</taxon>
    </lineage>
</organism>
<name>C4J297_MAIZE</name>